<dbReference type="EMBL" id="CYGY02000083">
    <property type="protein sequence ID" value="SIT50492.1"/>
    <property type="molecule type" value="Genomic_DNA"/>
</dbReference>
<evidence type="ECO:0000313" key="1">
    <source>
        <dbReference type="EMBL" id="SIT50492.1"/>
    </source>
</evidence>
<dbReference type="RefSeq" id="WP_143811133.1">
    <property type="nucleotide sequence ID" value="NZ_CYGY02000083.1"/>
</dbReference>
<protein>
    <submittedName>
        <fullName evidence="1">Uncharacterized protein</fullName>
    </submittedName>
</protein>
<keyword evidence="2" id="KW-1185">Reference proteome</keyword>
<organism evidence="1 2">
    <name type="scientific">Paraburkholderia piptadeniae</name>
    <dbReference type="NCBI Taxonomy" id="1701573"/>
    <lineage>
        <taxon>Bacteria</taxon>
        <taxon>Pseudomonadati</taxon>
        <taxon>Pseudomonadota</taxon>
        <taxon>Betaproteobacteria</taxon>
        <taxon>Burkholderiales</taxon>
        <taxon>Burkholderiaceae</taxon>
        <taxon>Paraburkholderia</taxon>
    </lineage>
</organism>
<sequence length="155" mass="17365">MPGTKKPRKPFRPSWNRGGVMLRTQPWKVAAVFGSVEKILDQLDTDGTITTAEDGTPLFRDDSDQCFYEMAPSLRGLTDAFDLHSSRNTRPVTTAGLLALLAKLEAKEEVDDDDIAIARESVRLMRAESMNFTADYANQIVRDTQIKFELERLAA</sequence>
<accession>A0A1N7ST17</accession>
<reference evidence="1" key="1">
    <citation type="submission" date="2016-12" db="EMBL/GenBank/DDBJ databases">
        <authorList>
            <person name="Moulin L."/>
        </authorList>
    </citation>
    <scope>NUCLEOTIDE SEQUENCE [LARGE SCALE GENOMIC DNA]</scope>
    <source>
        <strain evidence="1">STM 7183</strain>
    </source>
</reference>
<gene>
    <name evidence="1" type="ORF">BN2476_830063</name>
</gene>
<comment type="caution">
    <text evidence="1">The sequence shown here is derived from an EMBL/GenBank/DDBJ whole genome shotgun (WGS) entry which is preliminary data.</text>
</comment>
<proteinExistence type="predicted"/>
<dbReference type="AlphaFoldDB" id="A0A1N7ST17"/>
<dbReference type="OrthoDB" id="8775977at2"/>
<evidence type="ECO:0000313" key="2">
    <source>
        <dbReference type="Proteomes" id="UP000195569"/>
    </source>
</evidence>
<name>A0A1N7ST17_9BURK</name>
<dbReference type="Proteomes" id="UP000195569">
    <property type="component" value="Unassembled WGS sequence"/>
</dbReference>